<gene>
    <name evidence="2" type="ORF">F511_05705</name>
</gene>
<feature type="compositionally biased region" description="Basic and acidic residues" evidence="1">
    <location>
        <begin position="7"/>
        <end position="25"/>
    </location>
</feature>
<dbReference type="AlphaFoldDB" id="A0A2Z7B7W1"/>
<sequence length="93" mass="10241">MPPLPPRDPRTKQHAPDPEDSCSDREVARGLRIIEDHGEDLAPKITENISSEISDESRSIVLHLQAIPTIEVPSSLGGGNSSAEIIRLHHNRH</sequence>
<evidence type="ECO:0000256" key="1">
    <source>
        <dbReference type="SAM" id="MobiDB-lite"/>
    </source>
</evidence>
<proteinExistence type="predicted"/>
<reference evidence="2 3" key="1">
    <citation type="journal article" date="2015" name="Proc. Natl. Acad. Sci. U.S.A.">
        <title>The resurrection genome of Boea hygrometrica: A blueprint for survival of dehydration.</title>
        <authorList>
            <person name="Xiao L."/>
            <person name="Yang G."/>
            <person name="Zhang L."/>
            <person name="Yang X."/>
            <person name="Zhao S."/>
            <person name="Ji Z."/>
            <person name="Zhou Q."/>
            <person name="Hu M."/>
            <person name="Wang Y."/>
            <person name="Chen M."/>
            <person name="Xu Y."/>
            <person name="Jin H."/>
            <person name="Xiao X."/>
            <person name="Hu G."/>
            <person name="Bao F."/>
            <person name="Hu Y."/>
            <person name="Wan P."/>
            <person name="Li L."/>
            <person name="Deng X."/>
            <person name="Kuang T."/>
            <person name="Xiang C."/>
            <person name="Zhu J.K."/>
            <person name="Oliver M.J."/>
            <person name="He Y."/>
        </authorList>
    </citation>
    <scope>NUCLEOTIDE SEQUENCE [LARGE SCALE GENOMIC DNA]</scope>
    <source>
        <strain evidence="3">cv. XS01</strain>
    </source>
</reference>
<evidence type="ECO:0000313" key="3">
    <source>
        <dbReference type="Proteomes" id="UP000250235"/>
    </source>
</evidence>
<keyword evidence="3" id="KW-1185">Reference proteome</keyword>
<dbReference type="Proteomes" id="UP000250235">
    <property type="component" value="Unassembled WGS sequence"/>
</dbReference>
<organism evidence="2 3">
    <name type="scientific">Dorcoceras hygrometricum</name>
    <dbReference type="NCBI Taxonomy" id="472368"/>
    <lineage>
        <taxon>Eukaryota</taxon>
        <taxon>Viridiplantae</taxon>
        <taxon>Streptophyta</taxon>
        <taxon>Embryophyta</taxon>
        <taxon>Tracheophyta</taxon>
        <taxon>Spermatophyta</taxon>
        <taxon>Magnoliopsida</taxon>
        <taxon>eudicotyledons</taxon>
        <taxon>Gunneridae</taxon>
        <taxon>Pentapetalae</taxon>
        <taxon>asterids</taxon>
        <taxon>lamiids</taxon>
        <taxon>Lamiales</taxon>
        <taxon>Gesneriaceae</taxon>
        <taxon>Didymocarpoideae</taxon>
        <taxon>Trichosporeae</taxon>
        <taxon>Loxocarpinae</taxon>
        <taxon>Dorcoceras</taxon>
    </lineage>
</organism>
<name>A0A2Z7B7W1_9LAMI</name>
<dbReference type="EMBL" id="KV008237">
    <property type="protein sequence ID" value="KZV30555.1"/>
    <property type="molecule type" value="Genomic_DNA"/>
</dbReference>
<evidence type="ECO:0000313" key="2">
    <source>
        <dbReference type="EMBL" id="KZV30555.1"/>
    </source>
</evidence>
<feature type="region of interest" description="Disordered" evidence="1">
    <location>
        <begin position="1"/>
        <end position="25"/>
    </location>
</feature>
<accession>A0A2Z7B7W1</accession>
<protein>
    <submittedName>
        <fullName evidence="2">Uncharacterized protein</fullName>
    </submittedName>
</protein>